<organism evidence="1">
    <name type="scientific">bioreactor metagenome</name>
    <dbReference type="NCBI Taxonomy" id="1076179"/>
    <lineage>
        <taxon>unclassified sequences</taxon>
        <taxon>metagenomes</taxon>
        <taxon>ecological metagenomes</taxon>
    </lineage>
</organism>
<gene>
    <name evidence="1" type="ORF">SDC9_79311</name>
</gene>
<dbReference type="SUPFAM" id="SSF89550">
    <property type="entry name" value="PHP domain-like"/>
    <property type="match status" value="1"/>
</dbReference>
<dbReference type="EMBL" id="VSSQ01006454">
    <property type="protein sequence ID" value="MPM32746.1"/>
    <property type="molecule type" value="Genomic_DNA"/>
</dbReference>
<reference evidence="1" key="1">
    <citation type="submission" date="2019-08" db="EMBL/GenBank/DDBJ databases">
        <authorList>
            <person name="Kucharzyk K."/>
            <person name="Murdoch R.W."/>
            <person name="Higgins S."/>
            <person name="Loffler F."/>
        </authorList>
    </citation>
    <scope>NUCLEOTIDE SEQUENCE</scope>
</reference>
<accession>A0A644YW21</accession>
<sequence>MIDLDDEPCGEEEHLLINATTLPLEEAAELCQLHRGIAIPAHIDREANGLLSTLGGMPEKPDFPTIEVKDAASLVKLAQEHPILHAKRAIVSSDAHRLWEIAEPGYALNLPCDKGAGAQEVRDQLIDYLSGQRGGHI</sequence>
<comment type="caution">
    <text evidence="1">The sequence shown here is derived from an EMBL/GenBank/DDBJ whole genome shotgun (WGS) entry which is preliminary data.</text>
</comment>
<evidence type="ECO:0000313" key="1">
    <source>
        <dbReference type="EMBL" id="MPM32746.1"/>
    </source>
</evidence>
<dbReference type="AlphaFoldDB" id="A0A644YW21"/>
<proteinExistence type="predicted"/>
<dbReference type="InterPro" id="IPR016195">
    <property type="entry name" value="Pol/histidinol_Pase-like"/>
</dbReference>
<protein>
    <submittedName>
        <fullName evidence="1">Uncharacterized protein</fullName>
    </submittedName>
</protein>
<name>A0A644YW21_9ZZZZ</name>